<dbReference type="Pfam" id="PF11738">
    <property type="entry name" value="DUF3298"/>
    <property type="match status" value="1"/>
</dbReference>
<evidence type="ECO:0000313" key="2">
    <source>
        <dbReference type="EMBL" id="SFV53567.1"/>
    </source>
</evidence>
<sequence length="267" mass="31152">MKYLLSVLLMFSILFAEEDMNKHYYKLNSITFKHSNCIASQKNRMCLNRKLTYPKTDIFNNTIAETLNMYIQTLKQEMEKETLKDYAVETDEDIDHLSHIFPYYSIESEVELLDYNEPIVTLKKYSYGSTGGPHPFHYTEYINYDTNSKKELALKDLVDMNNSKFLYVAEREYKESESLSPSDSLTQAGWLENKFEITTNFAVTGAGLLFFYNEYEVKPYADGSSSFLITYDKIINFIKPDTPLKKIAKKYCNSLSKKVDTKLMDDE</sequence>
<dbReference type="InterPro" id="IPR037126">
    <property type="entry name" value="PdaC/RsiV-like_sf"/>
</dbReference>
<dbReference type="InterPro" id="IPR021729">
    <property type="entry name" value="DUF3298"/>
</dbReference>
<dbReference type="EMBL" id="FPHC01000029">
    <property type="protein sequence ID" value="SFV53567.1"/>
    <property type="molecule type" value="Genomic_DNA"/>
</dbReference>
<gene>
    <name evidence="2" type="ORF">MNB_SV-6-866</name>
</gene>
<accession>A0A1W1BJ69</accession>
<dbReference type="AlphaFoldDB" id="A0A1W1BJ69"/>
<evidence type="ECO:0000259" key="1">
    <source>
        <dbReference type="Pfam" id="PF11738"/>
    </source>
</evidence>
<name>A0A1W1BJ69_9ZZZZ</name>
<dbReference type="Gene3D" id="3.30.565.40">
    <property type="entry name" value="Fervidobacterium nodosum Rt17-B1 like"/>
    <property type="match status" value="1"/>
</dbReference>
<organism evidence="2">
    <name type="scientific">hydrothermal vent metagenome</name>
    <dbReference type="NCBI Taxonomy" id="652676"/>
    <lineage>
        <taxon>unclassified sequences</taxon>
        <taxon>metagenomes</taxon>
        <taxon>ecological metagenomes</taxon>
    </lineage>
</organism>
<reference evidence="2" key="1">
    <citation type="submission" date="2016-10" db="EMBL/GenBank/DDBJ databases">
        <authorList>
            <person name="de Groot N.N."/>
        </authorList>
    </citation>
    <scope>NUCLEOTIDE SEQUENCE</scope>
</reference>
<dbReference type="Gene3D" id="3.90.640.20">
    <property type="entry name" value="Heat-shock cognate protein, ATPase"/>
    <property type="match status" value="1"/>
</dbReference>
<proteinExistence type="predicted"/>
<protein>
    <recommendedName>
        <fullName evidence="1">DUF3298 domain-containing protein</fullName>
    </recommendedName>
</protein>
<feature type="domain" description="DUF3298" evidence="1">
    <location>
        <begin position="171"/>
        <end position="232"/>
    </location>
</feature>